<proteinExistence type="inferred from homology"/>
<dbReference type="InterPro" id="IPR007874">
    <property type="entry name" value="MinC_N"/>
</dbReference>
<evidence type="ECO:0000259" key="8">
    <source>
        <dbReference type="Pfam" id="PF05209"/>
    </source>
</evidence>
<dbReference type="STRING" id="1229727.Ga0080559_TMP2844"/>
<dbReference type="Gene3D" id="2.160.20.70">
    <property type="match status" value="1"/>
</dbReference>
<dbReference type="Pfam" id="PF03775">
    <property type="entry name" value="MinC_C"/>
    <property type="match status" value="1"/>
</dbReference>
<feature type="domain" description="Septum formation inhibitor MinC C-terminal" evidence="7">
    <location>
        <begin position="145"/>
        <end position="244"/>
    </location>
</feature>
<name>A0A1U7D6F5_9RHOB</name>
<dbReference type="PANTHER" id="PTHR34108">
    <property type="entry name" value="SEPTUM SITE-DETERMINING PROTEIN MINC"/>
    <property type="match status" value="1"/>
</dbReference>
<keyword evidence="10" id="KW-1185">Reference proteome</keyword>
<accession>A0A1U7D6F5</accession>
<dbReference type="GO" id="GO:1901891">
    <property type="term" value="P:regulation of cell septum assembly"/>
    <property type="evidence" value="ECO:0007669"/>
    <property type="project" value="InterPro"/>
</dbReference>
<comment type="subunit">
    <text evidence="6">Interacts with MinD and FtsZ.</text>
</comment>
<protein>
    <recommendedName>
        <fullName evidence="6">Probable septum site-determining protein MinC</fullName>
    </recommendedName>
</protein>
<dbReference type="AlphaFoldDB" id="A0A1U7D6F5"/>
<evidence type="ECO:0000313" key="9">
    <source>
        <dbReference type="EMBL" id="APX23640.1"/>
    </source>
</evidence>
<dbReference type="PANTHER" id="PTHR34108:SF1">
    <property type="entry name" value="SEPTUM SITE-DETERMINING PROTEIN MINC"/>
    <property type="match status" value="1"/>
</dbReference>
<sequence>MPTEETKSRGAAASVTVRPFQIRGRFLTAFAFRVESTELDAAFYEALDAQLSEMPELLRDAPIILDMDKAPELAEPDAIKGLVAQLRERDFLVFGVQNASAPQLAVAREAGLIPVKVGRDAPMPEQKPSRSRKVDRLLPPDNKLIAAPVRSGQTVYAERGDLTIVGPVSSGAEIVASGSIHVYGPLRGRAIAGAHGDETARIFCQSLDAELLAIAGLYRTSESIQDELRQRSVQVVLNNDRLDVEAFG</sequence>
<evidence type="ECO:0000256" key="3">
    <source>
        <dbReference type="ARBA" id="ARBA00023210"/>
    </source>
</evidence>
<evidence type="ECO:0000256" key="1">
    <source>
        <dbReference type="ARBA" id="ARBA00006291"/>
    </source>
</evidence>
<evidence type="ECO:0000256" key="2">
    <source>
        <dbReference type="ARBA" id="ARBA00022618"/>
    </source>
</evidence>
<feature type="domain" description="Septum formation inhibitor MinC N-terminal" evidence="8">
    <location>
        <begin position="20"/>
        <end position="91"/>
    </location>
</feature>
<evidence type="ECO:0000256" key="4">
    <source>
        <dbReference type="ARBA" id="ARBA00023306"/>
    </source>
</evidence>
<dbReference type="InterPro" id="IPR013033">
    <property type="entry name" value="MinC"/>
</dbReference>
<dbReference type="OrthoDB" id="9794530at2"/>
<dbReference type="EMBL" id="CP014796">
    <property type="protein sequence ID" value="APX23640.1"/>
    <property type="molecule type" value="Genomic_DNA"/>
</dbReference>
<dbReference type="GO" id="GO:0000902">
    <property type="term" value="P:cell morphogenesis"/>
    <property type="evidence" value="ECO:0007669"/>
    <property type="project" value="InterPro"/>
</dbReference>
<keyword evidence="4 6" id="KW-0131">Cell cycle</keyword>
<keyword evidence="2 6" id="KW-0132">Cell division</keyword>
<evidence type="ECO:0000256" key="5">
    <source>
        <dbReference type="ARBA" id="ARBA00025606"/>
    </source>
</evidence>
<dbReference type="InterPro" id="IPR016098">
    <property type="entry name" value="CAP/MinC_C"/>
</dbReference>
<comment type="similarity">
    <text evidence="1 6">Belongs to the MinC family.</text>
</comment>
<evidence type="ECO:0000256" key="6">
    <source>
        <dbReference type="HAMAP-Rule" id="MF_00267"/>
    </source>
</evidence>
<dbReference type="HAMAP" id="MF_00267">
    <property type="entry name" value="MinC"/>
    <property type="match status" value="1"/>
</dbReference>
<keyword evidence="3 6" id="KW-0717">Septation</keyword>
<comment type="function">
    <text evidence="5 6">Cell division inhibitor that blocks the formation of polar Z ring septums. Rapidly oscillates between the poles of the cell to destabilize FtsZ filaments that have formed before they mature into polar Z rings. Prevents FtsZ polymerization.</text>
</comment>
<dbReference type="GO" id="GO:0000917">
    <property type="term" value="P:division septum assembly"/>
    <property type="evidence" value="ECO:0007669"/>
    <property type="project" value="UniProtKB-KW"/>
</dbReference>
<evidence type="ECO:0000313" key="10">
    <source>
        <dbReference type="Proteomes" id="UP000186559"/>
    </source>
</evidence>
<dbReference type="InterPro" id="IPR005526">
    <property type="entry name" value="Septum_form_inhib_MinC_C"/>
</dbReference>
<dbReference type="Proteomes" id="UP000186559">
    <property type="component" value="Chromosome"/>
</dbReference>
<dbReference type="Gene3D" id="3.30.70.260">
    <property type="match status" value="1"/>
</dbReference>
<dbReference type="RefSeq" id="WP_076623623.1">
    <property type="nucleotide sequence ID" value="NZ_BMEW01000007.1"/>
</dbReference>
<dbReference type="KEGG" id="tpro:Ga0080559_TMP2844"/>
<dbReference type="InterPro" id="IPR036145">
    <property type="entry name" value="MinC_C_sf"/>
</dbReference>
<dbReference type="SUPFAM" id="SSF63848">
    <property type="entry name" value="Cell-division inhibitor MinC, C-terminal domain"/>
    <property type="match status" value="1"/>
</dbReference>
<dbReference type="Pfam" id="PF05209">
    <property type="entry name" value="MinC_N"/>
    <property type="match status" value="1"/>
</dbReference>
<reference evidence="9 10" key="1">
    <citation type="submission" date="2016-03" db="EMBL/GenBank/DDBJ databases">
        <title>Deep-sea bacteria in the southern Pacific.</title>
        <authorList>
            <person name="Tang K."/>
        </authorList>
    </citation>
    <scope>NUCLEOTIDE SEQUENCE [LARGE SCALE GENOMIC DNA]</scope>
    <source>
        <strain evidence="9 10">JLT2016</strain>
    </source>
</reference>
<organism evidence="9 10">
    <name type="scientific">Salipiger profundus</name>
    <dbReference type="NCBI Taxonomy" id="1229727"/>
    <lineage>
        <taxon>Bacteria</taxon>
        <taxon>Pseudomonadati</taxon>
        <taxon>Pseudomonadota</taxon>
        <taxon>Alphaproteobacteria</taxon>
        <taxon>Rhodobacterales</taxon>
        <taxon>Roseobacteraceae</taxon>
        <taxon>Salipiger</taxon>
    </lineage>
</organism>
<evidence type="ECO:0000259" key="7">
    <source>
        <dbReference type="Pfam" id="PF03775"/>
    </source>
</evidence>
<dbReference type="NCBIfam" id="TIGR01222">
    <property type="entry name" value="minC"/>
    <property type="match status" value="1"/>
</dbReference>
<dbReference type="GO" id="GO:0051302">
    <property type="term" value="P:regulation of cell division"/>
    <property type="evidence" value="ECO:0007669"/>
    <property type="project" value="InterPro"/>
</dbReference>
<gene>
    <name evidence="6" type="primary">minC</name>
    <name evidence="9" type="ORF">Ga0080559_TMP2844</name>
</gene>